<evidence type="ECO:0000313" key="2">
    <source>
        <dbReference type="EMBL" id="EHQ34730.1"/>
    </source>
</evidence>
<feature type="region of interest" description="Disordered" evidence="1">
    <location>
        <begin position="92"/>
        <end position="134"/>
    </location>
</feature>
<evidence type="ECO:0000313" key="3">
    <source>
        <dbReference type="Proteomes" id="UP000005741"/>
    </source>
</evidence>
<dbReference type="STRING" id="937775.Metlim_0597"/>
<organism evidence="2 3">
    <name type="scientific">Methanoplanus limicola DSM 2279</name>
    <dbReference type="NCBI Taxonomy" id="937775"/>
    <lineage>
        <taxon>Archaea</taxon>
        <taxon>Methanobacteriati</taxon>
        <taxon>Methanobacteriota</taxon>
        <taxon>Stenosarchaea group</taxon>
        <taxon>Methanomicrobia</taxon>
        <taxon>Methanomicrobiales</taxon>
        <taxon>Methanomicrobiaceae</taxon>
        <taxon>Methanoplanus</taxon>
    </lineage>
</organism>
<sequence>MTPEDIPDSDSGYDSYSGYDSDYNSESLSAPHFLPSDDIHQNVRRNVISAYKQISTIISIRNALRSKLDHSYIVLSIRDALRLEFKTPNFRQPIQIPETETKTKTKTKTKTDESHPHQYPYPHSHLHQKISGGI</sequence>
<dbReference type="HOGENOM" id="CLU_1891450_0_0_2"/>
<dbReference type="InParanoid" id="H1Z2Z1"/>
<gene>
    <name evidence="2" type="ORF">Metlim_0597</name>
</gene>
<dbReference type="AlphaFoldDB" id="H1Z2Z1"/>
<evidence type="ECO:0000256" key="1">
    <source>
        <dbReference type="SAM" id="MobiDB-lite"/>
    </source>
</evidence>
<feature type="compositionally biased region" description="Low complexity" evidence="1">
    <location>
        <begin position="9"/>
        <end position="20"/>
    </location>
</feature>
<dbReference type="Proteomes" id="UP000005741">
    <property type="component" value="Chromosome"/>
</dbReference>
<keyword evidence="3" id="KW-1185">Reference proteome</keyword>
<feature type="compositionally biased region" description="Basic and acidic residues" evidence="1">
    <location>
        <begin position="99"/>
        <end position="116"/>
    </location>
</feature>
<proteinExistence type="predicted"/>
<dbReference type="EMBL" id="CM001436">
    <property type="protein sequence ID" value="EHQ34730.1"/>
    <property type="molecule type" value="Genomic_DNA"/>
</dbReference>
<feature type="region of interest" description="Disordered" evidence="1">
    <location>
        <begin position="1"/>
        <end position="20"/>
    </location>
</feature>
<name>H1Z2Z1_9EURY</name>
<reference evidence="2 3" key="1">
    <citation type="submission" date="2011-10" db="EMBL/GenBank/DDBJ databases">
        <title>The Improved High-Quality Draft genome of Methanoplanus limicola DSM 2279.</title>
        <authorList>
            <consortium name="US DOE Joint Genome Institute (JGI-PGF)"/>
            <person name="Lucas S."/>
            <person name="Copeland A."/>
            <person name="Lapidus A."/>
            <person name="Glavina del Rio T."/>
            <person name="Dalin E."/>
            <person name="Tice H."/>
            <person name="Bruce D."/>
            <person name="Goodwin L."/>
            <person name="Pitluck S."/>
            <person name="Peters L."/>
            <person name="Mikhailova N."/>
            <person name="Lu M."/>
            <person name="Kyrpides N."/>
            <person name="Mavromatis K."/>
            <person name="Ivanova N."/>
            <person name="Markowitz V."/>
            <person name="Cheng J.-F."/>
            <person name="Hugenholtz P."/>
            <person name="Woyke T."/>
            <person name="Wu D."/>
            <person name="Wirth R."/>
            <person name="Brambilla E.-M."/>
            <person name="Klenk H.-P."/>
            <person name="Eisen J.A."/>
        </authorList>
    </citation>
    <scope>NUCLEOTIDE SEQUENCE [LARGE SCALE GENOMIC DNA]</scope>
    <source>
        <strain evidence="2 3">DSM 2279</strain>
    </source>
</reference>
<accession>H1Z2Z1</accession>
<protein>
    <submittedName>
        <fullName evidence="2">Uncharacterized protein</fullName>
    </submittedName>
</protein>